<comment type="caution">
    <text evidence="1">The sequence shown here is derived from an EMBL/GenBank/DDBJ whole genome shotgun (WGS) entry which is preliminary data.</text>
</comment>
<proteinExistence type="predicted"/>
<accession>A0AAV5NJK9</accession>
<evidence type="ECO:0000313" key="1">
    <source>
        <dbReference type="EMBL" id="GLQ64168.1"/>
    </source>
</evidence>
<dbReference type="Proteomes" id="UP001156614">
    <property type="component" value="Unassembled WGS sequence"/>
</dbReference>
<reference evidence="2" key="1">
    <citation type="journal article" date="2019" name="Int. J. Syst. Evol. Microbiol.">
        <title>The Global Catalogue of Microorganisms (GCM) 10K type strain sequencing project: providing services to taxonomists for standard genome sequencing and annotation.</title>
        <authorList>
            <consortium name="The Broad Institute Genomics Platform"/>
            <consortium name="The Broad Institute Genome Sequencing Center for Infectious Disease"/>
            <person name="Wu L."/>
            <person name="Ma J."/>
        </authorList>
    </citation>
    <scope>NUCLEOTIDE SEQUENCE [LARGE SCALE GENOMIC DNA]</scope>
    <source>
        <strain evidence="2">NBRC 3267</strain>
    </source>
</reference>
<gene>
    <name evidence="1" type="ORF">GCM10007867_30140</name>
</gene>
<protein>
    <submittedName>
        <fullName evidence="1">Uncharacterized protein</fullName>
    </submittedName>
</protein>
<evidence type="ECO:0000313" key="2">
    <source>
        <dbReference type="Proteomes" id="UP001156614"/>
    </source>
</evidence>
<sequence length="61" mass="6970">MSYTLSAVTLTGDLFIVGDLFPRLGPEQSITDIASYHVYAPDLYGYSWNFSNVRKEKERHV</sequence>
<dbReference type="EMBL" id="BSNU01000009">
    <property type="protein sequence ID" value="GLQ64168.1"/>
    <property type="molecule type" value="Genomic_DNA"/>
</dbReference>
<keyword evidence="2" id="KW-1185">Reference proteome</keyword>
<name>A0AAV5NJK9_9PROT</name>
<dbReference type="AlphaFoldDB" id="A0AAV5NJK9"/>
<organism evidence="1 2">
    <name type="scientific">Gluconobacter cerinus</name>
    <dbReference type="NCBI Taxonomy" id="38307"/>
    <lineage>
        <taxon>Bacteria</taxon>
        <taxon>Pseudomonadati</taxon>
        <taxon>Pseudomonadota</taxon>
        <taxon>Alphaproteobacteria</taxon>
        <taxon>Acetobacterales</taxon>
        <taxon>Acetobacteraceae</taxon>
        <taxon>Gluconobacter</taxon>
    </lineage>
</organism>